<proteinExistence type="predicted"/>
<sequence length="69" mass="8098">MVDVDDKIFQIILKYCHNAKSSFDDMPVSQQIEQKTSEADEIMKFKDLLDKGIITQEEFNAKKKEIFKI</sequence>
<comment type="caution">
    <text evidence="2">The sequence shown here is derived from an EMBL/GenBank/DDBJ whole genome shotgun (WGS) entry which is preliminary data.</text>
</comment>
<accession>M5IH22</accession>
<dbReference type="Pfam" id="PF09851">
    <property type="entry name" value="SHOCT"/>
    <property type="match status" value="1"/>
</dbReference>
<evidence type="ECO:0000313" key="3">
    <source>
        <dbReference type="Proteomes" id="UP000011939"/>
    </source>
</evidence>
<gene>
    <name evidence="2" type="ORF">CSUNSWCD_1464</name>
</gene>
<name>M5IH22_9BACT</name>
<dbReference type="InterPro" id="IPR018649">
    <property type="entry name" value="SHOCT"/>
</dbReference>
<protein>
    <recommendedName>
        <fullName evidence="1">SHOCT domain-containing protein</fullName>
    </recommendedName>
</protein>
<evidence type="ECO:0000313" key="2">
    <source>
        <dbReference type="EMBL" id="EKU10100.1"/>
    </source>
</evidence>
<dbReference type="EMBL" id="AMZQ01000021">
    <property type="protein sequence ID" value="EKU10100.1"/>
    <property type="molecule type" value="Genomic_DNA"/>
</dbReference>
<dbReference type="PATRIC" id="fig|1244083.3.peg.2444"/>
<feature type="domain" description="SHOCT" evidence="1">
    <location>
        <begin position="40"/>
        <end position="66"/>
    </location>
</feature>
<organism evidence="2 3">
    <name type="scientific">Campylobacter showae CSUNSWCD</name>
    <dbReference type="NCBI Taxonomy" id="1244083"/>
    <lineage>
        <taxon>Bacteria</taxon>
        <taxon>Pseudomonadati</taxon>
        <taxon>Campylobacterota</taxon>
        <taxon>Epsilonproteobacteria</taxon>
        <taxon>Campylobacterales</taxon>
        <taxon>Campylobacteraceae</taxon>
        <taxon>Campylobacter</taxon>
    </lineage>
</organism>
<evidence type="ECO:0000259" key="1">
    <source>
        <dbReference type="Pfam" id="PF09851"/>
    </source>
</evidence>
<reference evidence="2 3" key="1">
    <citation type="journal article" date="2013" name="Genome Announc.">
        <title>Genome Sequence of Campylobacter showae UNSWCD, Isolated from a Patient with Crohn's Disease.</title>
        <authorList>
            <person name="Tay A.P."/>
            <person name="Kaakoush N.O."/>
            <person name="Deshpande N.P."/>
            <person name="Chen Z."/>
            <person name="Mitchell H."/>
            <person name="Wilkins M.R."/>
        </authorList>
    </citation>
    <scope>NUCLEOTIDE SEQUENCE [LARGE SCALE GENOMIC DNA]</scope>
    <source>
        <strain evidence="2 3">CSUNSWCD</strain>
    </source>
</reference>
<dbReference type="AlphaFoldDB" id="M5IH22"/>
<dbReference type="Proteomes" id="UP000011939">
    <property type="component" value="Unassembled WGS sequence"/>
</dbReference>